<evidence type="ECO:0000313" key="1">
    <source>
        <dbReference type="EMBL" id="KAK1863297.1"/>
    </source>
</evidence>
<dbReference type="Proteomes" id="UP000798662">
    <property type="component" value="Chromosome 2"/>
</dbReference>
<protein>
    <submittedName>
        <fullName evidence="1">Uncharacterized protein</fullName>
    </submittedName>
</protein>
<keyword evidence="2" id="KW-1185">Reference proteome</keyword>
<name>A0ACC3BZH4_PYRYE</name>
<comment type="caution">
    <text evidence="1">The sequence shown here is derived from an EMBL/GenBank/DDBJ whole genome shotgun (WGS) entry which is preliminary data.</text>
</comment>
<proteinExistence type="predicted"/>
<sequence length="417" mass="41919">MLASAATTLFLSPSPPSRTRASPSSRPPASLRPALRAGYHPSARIAGLRAATGNPPAGPAPAAATLHHRHRPAVAGVPLCIPPPPALSSARPMATRAAAAAAVRAAAGAPARAARAAETPTGASAIPTGRRQASAVTAAAAAAAATGGVRRWWPATADSCGRAGLASAAGAPPFTPAPPSPPCLSTSSQCASPVATDAAATATATATATGGVGGDADPQAVSLRTAVAATTDALMGVGWTNTEEDVDELLVVVEEGDAALDAYRSLYAAGAGATTHPETYAAFETFYRTKQALELTLLFEATTTRLMREHMDMTGALGSTTTAPPEAMATLNRALSDYIDFVRAIADSPTDALRAKVEAELGAKALQLRAVPSAGDSETRRNVPVAGDRIVTDHVTSTVIDVGGRRGRQAAPAEGRA</sequence>
<dbReference type="EMBL" id="CM020619">
    <property type="protein sequence ID" value="KAK1863297.1"/>
    <property type="molecule type" value="Genomic_DNA"/>
</dbReference>
<gene>
    <name evidence="1" type="ORF">I4F81_005855</name>
</gene>
<accession>A0ACC3BZH4</accession>
<organism evidence="1 2">
    <name type="scientific">Pyropia yezoensis</name>
    <name type="common">Susabi-nori</name>
    <name type="synonym">Porphyra yezoensis</name>
    <dbReference type="NCBI Taxonomy" id="2788"/>
    <lineage>
        <taxon>Eukaryota</taxon>
        <taxon>Rhodophyta</taxon>
        <taxon>Bangiophyceae</taxon>
        <taxon>Bangiales</taxon>
        <taxon>Bangiaceae</taxon>
        <taxon>Pyropia</taxon>
    </lineage>
</organism>
<reference evidence="1" key="1">
    <citation type="submission" date="2019-11" db="EMBL/GenBank/DDBJ databases">
        <title>Nori genome reveals adaptations in red seaweeds to the harsh intertidal environment.</title>
        <authorList>
            <person name="Wang D."/>
            <person name="Mao Y."/>
        </authorList>
    </citation>
    <scope>NUCLEOTIDE SEQUENCE</scope>
    <source>
        <tissue evidence="1">Gametophyte</tissue>
    </source>
</reference>
<evidence type="ECO:0000313" key="2">
    <source>
        <dbReference type="Proteomes" id="UP000798662"/>
    </source>
</evidence>